<gene>
    <name evidence="4" type="ORF">MOQ_000405</name>
</gene>
<feature type="domain" description="Trans-sialidase C-terminal" evidence="3">
    <location>
        <begin position="384"/>
        <end position="409"/>
    </location>
</feature>
<reference evidence="4 5" key="1">
    <citation type="journal article" date="2012" name="BMC Genomics">
        <title>Comparative genomic analysis of human infective Trypanosoma cruzi lineages with the bat-restricted subspecies T. cruzi marinkellei.</title>
        <authorList>
            <person name="Franzen O."/>
            <person name="Talavera-Lopez C."/>
            <person name="Ochaya S."/>
            <person name="Butler C.E."/>
            <person name="Messenger L.A."/>
            <person name="Lewis M.D."/>
            <person name="Llewellyn M.S."/>
            <person name="Marinkelle C.J."/>
            <person name="Tyler K.M."/>
            <person name="Miles M.A."/>
            <person name="Andersson B."/>
        </authorList>
    </citation>
    <scope>NUCLEOTIDE SEQUENCE [LARGE SCALE GENOMIC DNA]</scope>
    <source>
        <strain evidence="4 5">B7</strain>
    </source>
</reference>
<dbReference type="GO" id="GO:0006689">
    <property type="term" value="P:ganglioside catabolic process"/>
    <property type="evidence" value="ECO:0007669"/>
    <property type="project" value="TreeGrafter"/>
</dbReference>
<dbReference type="InterPro" id="IPR011040">
    <property type="entry name" value="Sialidase"/>
</dbReference>
<sequence>PSLVRAGEVVTVFAEGWTKYTGSHKSLSWVAPADIVAGYVSAEEPWPSIVAEVTSAGWRAHTVLSSVNGDDLVGVARNPTSVGIDNKVFLLVGNYSIKFDTTKKAWQTFGWDIHLLVGEATQSISSGQSELIEWAAPVSLLPRIPQKFKSELKEFVGGGGSGIVTGDGTIVFPLMAKNQNGYPVSLLAYSKDKGSSWVVPKGVSPVDCVDPRIIEWGNGRLLMVTDCVFGRKVFELHDMGEKWTEAVGTLSWLLTDAPTDPYGRDYLLGSIITANIEGNDLILYTQKGRYPPGERGAPNAFYLWATDGNRAFHTGPLSVDDLDNPALVNTLLYSGDALHLAEARGVGANSRIYFSRLTEELVLIRFLVRTWERVDALFTMSHKPTDGLVGFLSNTTIGQKWIDDYLCVN</sequence>
<proteinExistence type="predicted"/>
<evidence type="ECO:0000313" key="5">
    <source>
        <dbReference type="Proteomes" id="UP000007350"/>
    </source>
</evidence>
<dbReference type="InterPro" id="IPR036278">
    <property type="entry name" value="Sialidase_sf"/>
</dbReference>
<keyword evidence="5" id="KW-1185">Reference proteome</keyword>
<dbReference type="InterPro" id="IPR026856">
    <property type="entry name" value="Sialidase_fam"/>
</dbReference>
<dbReference type="GO" id="GO:0005737">
    <property type="term" value="C:cytoplasm"/>
    <property type="evidence" value="ECO:0007669"/>
    <property type="project" value="TreeGrafter"/>
</dbReference>
<evidence type="ECO:0000259" key="3">
    <source>
        <dbReference type="Pfam" id="PF22925"/>
    </source>
</evidence>
<dbReference type="PANTHER" id="PTHR10628">
    <property type="entry name" value="SIALIDASE"/>
    <property type="match status" value="1"/>
</dbReference>
<organism evidence="4 5">
    <name type="scientific">Trypanosoma cruzi marinkellei</name>
    <dbReference type="NCBI Taxonomy" id="85056"/>
    <lineage>
        <taxon>Eukaryota</taxon>
        <taxon>Discoba</taxon>
        <taxon>Euglenozoa</taxon>
        <taxon>Kinetoplastea</taxon>
        <taxon>Metakinetoplastina</taxon>
        <taxon>Trypanosomatida</taxon>
        <taxon>Trypanosomatidae</taxon>
        <taxon>Trypanosoma</taxon>
        <taxon>Schizotrypanum</taxon>
    </lineage>
</organism>
<comment type="caution">
    <text evidence="4">The sequence shown here is derived from an EMBL/GenBank/DDBJ whole genome shotgun (WGS) entry which is preliminary data.</text>
</comment>
<feature type="non-terminal residue" evidence="4">
    <location>
        <position position="409"/>
    </location>
</feature>
<evidence type="ECO:0000259" key="2">
    <source>
        <dbReference type="Pfam" id="PF13859"/>
    </source>
</evidence>
<evidence type="ECO:0000313" key="4">
    <source>
        <dbReference type="EMBL" id="EKF39369.1"/>
    </source>
</evidence>
<dbReference type="InterPro" id="IPR055239">
    <property type="entry name" value="TS_C"/>
</dbReference>
<dbReference type="Proteomes" id="UP000007350">
    <property type="component" value="Unassembled WGS sequence"/>
</dbReference>
<dbReference type="PANTHER" id="PTHR10628:SF30">
    <property type="entry name" value="EXO-ALPHA-SIALIDASE"/>
    <property type="match status" value="1"/>
</dbReference>
<dbReference type="EMBL" id="AHKC01001315">
    <property type="protein sequence ID" value="EKF39369.1"/>
    <property type="molecule type" value="Genomic_DNA"/>
</dbReference>
<dbReference type="Pfam" id="PF13859">
    <property type="entry name" value="BNR_3"/>
    <property type="match status" value="1"/>
</dbReference>
<dbReference type="Gene3D" id="2.60.120.200">
    <property type="match status" value="1"/>
</dbReference>
<keyword evidence="1" id="KW-0677">Repeat</keyword>
<accession>K2NNH8</accession>
<dbReference type="SUPFAM" id="SSF50939">
    <property type="entry name" value="Sialidases"/>
    <property type="match status" value="1"/>
</dbReference>
<feature type="non-terminal residue" evidence="4">
    <location>
        <position position="1"/>
    </location>
</feature>
<dbReference type="Pfam" id="PF22925">
    <property type="entry name" value="TS_C"/>
    <property type="match status" value="1"/>
</dbReference>
<dbReference type="GO" id="GO:0004308">
    <property type="term" value="F:exo-alpha-sialidase activity"/>
    <property type="evidence" value="ECO:0007669"/>
    <property type="project" value="InterPro"/>
</dbReference>
<dbReference type="GO" id="GO:0009313">
    <property type="term" value="P:oligosaccharide catabolic process"/>
    <property type="evidence" value="ECO:0007669"/>
    <property type="project" value="TreeGrafter"/>
</dbReference>
<dbReference type="OrthoDB" id="246592at2759"/>
<dbReference type="PRINTS" id="PR01803">
    <property type="entry name" value="TCSIALIDASE"/>
</dbReference>
<protein>
    <submittedName>
        <fullName evidence="4">Trans-sialidase, putative</fullName>
    </submittedName>
</protein>
<name>K2NNH8_TRYCR</name>
<dbReference type="Gene3D" id="2.120.10.10">
    <property type="match status" value="1"/>
</dbReference>
<evidence type="ECO:0000256" key="1">
    <source>
        <dbReference type="ARBA" id="ARBA00022737"/>
    </source>
</evidence>
<dbReference type="AlphaFoldDB" id="K2NNH8"/>
<feature type="domain" description="Sialidase" evidence="2">
    <location>
        <begin position="1"/>
        <end position="336"/>
    </location>
</feature>
<dbReference type="CDD" id="cd15482">
    <property type="entry name" value="Sialidase_non-viral"/>
    <property type="match status" value="1"/>
</dbReference>
<dbReference type="InterPro" id="IPR008377">
    <property type="entry name" value="Sialidase_trypan"/>
</dbReference>
<dbReference type="GO" id="GO:0016020">
    <property type="term" value="C:membrane"/>
    <property type="evidence" value="ECO:0007669"/>
    <property type="project" value="TreeGrafter"/>
</dbReference>